<dbReference type="RefSeq" id="WP_143146147.1">
    <property type="nucleotide sequence ID" value="NZ_FRCF01000019.1"/>
</dbReference>
<protein>
    <submittedName>
        <fullName evidence="2">Transposase DDE domain-containing protein</fullName>
    </submittedName>
</protein>
<gene>
    <name evidence="2" type="ORF">SAMN02745189_02579</name>
</gene>
<dbReference type="OrthoDB" id="2236403at2"/>
<dbReference type="PANTHER" id="PTHR33408:SF2">
    <property type="entry name" value="TRANSPOSASE DDE DOMAIN-CONTAINING PROTEIN"/>
    <property type="match status" value="1"/>
</dbReference>
<accession>A0A1M7KLR6</accession>
<dbReference type="Pfam" id="PF13751">
    <property type="entry name" value="DDE_Tnp_1_6"/>
    <property type="match status" value="1"/>
</dbReference>
<proteinExistence type="predicted"/>
<evidence type="ECO:0000259" key="1">
    <source>
        <dbReference type="Pfam" id="PF13751"/>
    </source>
</evidence>
<dbReference type="EMBL" id="FRCF01000019">
    <property type="protein sequence ID" value="SHM66103.1"/>
    <property type="molecule type" value="Genomic_DNA"/>
</dbReference>
<dbReference type="PANTHER" id="PTHR33408">
    <property type="entry name" value="TRANSPOSASE"/>
    <property type="match status" value="1"/>
</dbReference>
<sequence length="91" mass="10681">RRINKRIQKNMNLEYFKAQARRTLSMKENRMIYQQRKIDIETVFGNLKANLAFKRFSVRGARKVKIETGLALLALNLRKFRQIQGDPSAGI</sequence>
<organism evidence="2 3">
    <name type="scientific">Lacicoccus alkaliphilus DSM 16010</name>
    <dbReference type="NCBI Taxonomy" id="1123231"/>
    <lineage>
        <taxon>Bacteria</taxon>
        <taxon>Bacillati</taxon>
        <taxon>Bacillota</taxon>
        <taxon>Bacilli</taxon>
        <taxon>Bacillales</taxon>
        <taxon>Salinicoccaceae</taxon>
        <taxon>Lacicoccus</taxon>
    </lineage>
</organism>
<evidence type="ECO:0000313" key="3">
    <source>
        <dbReference type="Proteomes" id="UP000184206"/>
    </source>
</evidence>
<feature type="non-terminal residue" evidence="2">
    <location>
        <position position="1"/>
    </location>
</feature>
<dbReference type="Proteomes" id="UP000184206">
    <property type="component" value="Unassembled WGS sequence"/>
</dbReference>
<name>A0A1M7KLR6_9BACL</name>
<feature type="domain" description="Transposase DDE" evidence="1">
    <location>
        <begin position="4"/>
        <end position="80"/>
    </location>
</feature>
<dbReference type="AlphaFoldDB" id="A0A1M7KLR6"/>
<keyword evidence="3" id="KW-1185">Reference proteome</keyword>
<evidence type="ECO:0000313" key="2">
    <source>
        <dbReference type="EMBL" id="SHM66103.1"/>
    </source>
</evidence>
<reference evidence="2 3" key="1">
    <citation type="submission" date="2016-11" db="EMBL/GenBank/DDBJ databases">
        <authorList>
            <person name="Jaros S."/>
            <person name="Januszkiewicz K."/>
            <person name="Wedrychowicz H."/>
        </authorList>
    </citation>
    <scope>NUCLEOTIDE SEQUENCE [LARGE SCALE GENOMIC DNA]</scope>
    <source>
        <strain evidence="2 3">DSM 16010</strain>
    </source>
</reference>
<dbReference type="InterPro" id="IPR025668">
    <property type="entry name" value="Tnp_DDE_dom"/>
</dbReference>